<proteinExistence type="predicted"/>
<dbReference type="Gene3D" id="3.30.565.10">
    <property type="entry name" value="Histidine kinase-like ATPase, C-terminal domain"/>
    <property type="match status" value="1"/>
</dbReference>
<keyword evidence="1" id="KW-1133">Transmembrane helix</keyword>
<dbReference type="Gene3D" id="1.10.287.130">
    <property type="match status" value="1"/>
</dbReference>
<dbReference type="PANTHER" id="PTHR40448:SF1">
    <property type="entry name" value="TWO-COMPONENT SENSOR HISTIDINE KINASE"/>
    <property type="match status" value="1"/>
</dbReference>
<dbReference type="InterPro" id="IPR036890">
    <property type="entry name" value="HATPase_C_sf"/>
</dbReference>
<dbReference type="Proteomes" id="UP000469523">
    <property type="component" value="Unassembled WGS sequence"/>
</dbReference>
<dbReference type="EMBL" id="VUNQ01000015">
    <property type="protein sequence ID" value="MSU01484.1"/>
    <property type="molecule type" value="Genomic_DNA"/>
</dbReference>
<accession>A0A6N7XY32</accession>
<gene>
    <name evidence="4" type="ORF">FYJ83_08405</name>
</gene>
<keyword evidence="1" id="KW-0472">Membrane</keyword>
<evidence type="ECO:0000259" key="2">
    <source>
        <dbReference type="Pfam" id="PF14501"/>
    </source>
</evidence>
<name>A0A6N7XY32_9FIRM</name>
<evidence type="ECO:0000313" key="5">
    <source>
        <dbReference type="Proteomes" id="UP000469523"/>
    </source>
</evidence>
<dbReference type="PANTHER" id="PTHR40448">
    <property type="entry name" value="TWO-COMPONENT SENSOR HISTIDINE KINASE"/>
    <property type="match status" value="1"/>
</dbReference>
<protein>
    <submittedName>
        <fullName evidence="4">GHKL domain-containing protein</fullName>
    </submittedName>
</protein>
<dbReference type="AlphaFoldDB" id="A0A6N7XY32"/>
<evidence type="ECO:0000259" key="3">
    <source>
        <dbReference type="Pfam" id="PF14689"/>
    </source>
</evidence>
<dbReference type="CDD" id="cd16935">
    <property type="entry name" value="HATPase_AgrC-ComD-like"/>
    <property type="match status" value="1"/>
</dbReference>
<dbReference type="Pfam" id="PF14501">
    <property type="entry name" value="HATPase_c_5"/>
    <property type="match status" value="1"/>
</dbReference>
<feature type="domain" description="Sensor histidine kinase NatK-like C-terminal" evidence="2">
    <location>
        <begin position="324"/>
        <end position="424"/>
    </location>
</feature>
<feature type="transmembrane region" description="Helical" evidence="1">
    <location>
        <begin position="45"/>
        <end position="74"/>
    </location>
</feature>
<dbReference type="InterPro" id="IPR032834">
    <property type="entry name" value="NatK-like_C"/>
</dbReference>
<feature type="transmembrane region" description="Helical" evidence="1">
    <location>
        <begin position="183"/>
        <end position="204"/>
    </location>
</feature>
<sequence>MALNIYDYFYLITNILRAYTTYKFMDIFFDTRNTNKKVEIFSYTFYFIVISFVYLTINTPVVTFISNILLYFVLTFNYKSSIKHKIISIMNIYMILMSIESIIVLLSGFIYTNGFSSNPLYSSIIGMIAINIISYMIALIMGGYKNIKQGIDIPNVYWLSIFLIPLGSLYIILTLLQNFNLDIYKTVACIIILFSINIIIFYLYDTLSRAFKDKIEKIILEEQNHYYQRQLEVIDSSYENISSLRHDIKNHLIALKGYIENGGEEKAIDYISQINESLYEKEQFSKTGNIEIDSILNYKLQEAKLKGILVSLELKIPSKLNISPLDTVVILGNLLDNAIEASAKVENNKTIDIRIKYKNDILFIYINNSFDGSIVYEGEKIKTTKKDKENHGIGLNNIEKILKKYDGTMKVYHTENRFHVDILMYRV</sequence>
<dbReference type="InterPro" id="IPR039506">
    <property type="entry name" value="SPOB_a"/>
</dbReference>
<dbReference type="SUPFAM" id="SSF55874">
    <property type="entry name" value="ATPase domain of HSP90 chaperone/DNA topoisomerase II/histidine kinase"/>
    <property type="match status" value="1"/>
</dbReference>
<dbReference type="Pfam" id="PF14689">
    <property type="entry name" value="SPOB_a"/>
    <property type="match status" value="1"/>
</dbReference>
<keyword evidence="5" id="KW-1185">Reference proteome</keyword>
<feature type="transmembrane region" description="Helical" evidence="1">
    <location>
        <begin position="123"/>
        <end position="144"/>
    </location>
</feature>
<comment type="caution">
    <text evidence="4">The sequence shown here is derived from an EMBL/GenBank/DDBJ whole genome shotgun (WGS) entry which is preliminary data.</text>
</comment>
<evidence type="ECO:0000256" key="1">
    <source>
        <dbReference type="SAM" id="Phobius"/>
    </source>
</evidence>
<dbReference type="RefSeq" id="WP_154439897.1">
    <property type="nucleotide sequence ID" value="NZ_JAHLPJ010000001.1"/>
</dbReference>
<reference evidence="4 5" key="1">
    <citation type="submission" date="2019-09" db="EMBL/GenBank/DDBJ databases">
        <title>In-depth cultivation of the pig gut microbiome towards novel bacterial diversity and tailored functional studies.</title>
        <authorList>
            <person name="Wylensek D."/>
            <person name="Hitch T.C.A."/>
            <person name="Clavel T."/>
        </authorList>
    </citation>
    <scope>NUCLEOTIDE SEQUENCE [LARGE SCALE GENOMIC DNA]</scope>
    <source>
        <strain evidence="4 5">WCA3-693-APC-4?</strain>
    </source>
</reference>
<organism evidence="4 5">
    <name type="scientific">Tissierella pigra</name>
    <dbReference type="NCBI Taxonomy" id="2607614"/>
    <lineage>
        <taxon>Bacteria</taxon>
        <taxon>Bacillati</taxon>
        <taxon>Bacillota</taxon>
        <taxon>Tissierellia</taxon>
        <taxon>Tissierellales</taxon>
        <taxon>Tissierellaceae</taxon>
        <taxon>Tissierella</taxon>
    </lineage>
</organism>
<evidence type="ECO:0000313" key="4">
    <source>
        <dbReference type="EMBL" id="MSU01484.1"/>
    </source>
</evidence>
<feature type="transmembrane region" description="Helical" evidence="1">
    <location>
        <begin position="156"/>
        <end position="177"/>
    </location>
</feature>
<dbReference type="GO" id="GO:0042802">
    <property type="term" value="F:identical protein binding"/>
    <property type="evidence" value="ECO:0007669"/>
    <property type="project" value="TreeGrafter"/>
</dbReference>
<keyword evidence="1" id="KW-0812">Transmembrane</keyword>
<feature type="transmembrane region" description="Helical" evidence="1">
    <location>
        <begin position="86"/>
        <end position="111"/>
    </location>
</feature>
<feature type="domain" description="SpoOB alpha-helical" evidence="3">
    <location>
        <begin position="232"/>
        <end position="286"/>
    </location>
</feature>